<dbReference type="InterPro" id="IPR006076">
    <property type="entry name" value="FAD-dep_OxRdtase"/>
</dbReference>
<accession>A0A517QVI7</accession>
<dbReference type="KEGG" id="svp:Pan189_00050"/>
<name>A0A517QVI7_9PLAN</name>
<evidence type="ECO:0000313" key="2">
    <source>
        <dbReference type="EMBL" id="QDT35652.1"/>
    </source>
</evidence>
<dbReference type="EMBL" id="CP036268">
    <property type="protein sequence ID" value="QDT35652.1"/>
    <property type="molecule type" value="Genomic_DNA"/>
</dbReference>
<organism evidence="2 3">
    <name type="scientific">Stratiformator vulcanicus</name>
    <dbReference type="NCBI Taxonomy" id="2527980"/>
    <lineage>
        <taxon>Bacteria</taxon>
        <taxon>Pseudomonadati</taxon>
        <taxon>Planctomycetota</taxon>
        <taxon>Planctomycetia</taxon>
        <taxon>Planctomycetales</taxon>
        <taxon>Planctomycetaceae</taxon>
        <taxon>Stratiformator</taxon>
    </lineage>
</organism>
<reference evidence="2 3" key="1">
    <citation type="submission" date="2019-02" db="EMBL/GenBank/DDBJ databases">
        <title>Deep-cultivation of Planctomycetes and their phenomic and genomic characterization uncovers novel biology.</title>
        <authorList>
            <person name="Wiegand S."/>
            <person name="Jogler M."/>
            <person name="Boedeker C."/>
            <person name="Pinto D."/>
            <person name="Vollmers J."/>
            <person name="Rivas-Marin E."/>
            <person name="Kohn T."/>
            <person name="Peeters S.H."/>
            <person name="Heuer A."/>
            <person name="Rast P."/>
            <person name="Oberbeckmann S."/>
            <person name="Bunk B."/>
            <person name="Jeske O."/>
            <person name="Meyerdierks A."/>
            <person name="Storesund J.E."/>
            <person name="Kallscheuer N."/>
            <person name="Luecker S."/>
            <person name="Lage O.M."/>
            <person name="Pohl T."/>
            <person name="Merkel B.J."/>
            <person name="Hornburger P."/>
            <person name="Mueller R.-W."/>
            <person name="Bruemmer F."/>
            <person name="Labrenz M."/>
            <person name="Spormann A.M."/>
            <person name="Op den Camp H."/>
            <person name="Overmann J."/>
            <person name="Amann R."/>
            <person name="Jetten M.S.M."/>
            <person name="Mascher T."/>
            <person name="Medema M.H."/>
            <person name="Devos D.P."/>
            <person name="Kaster A.-K."/>
            <person name="Ovreas L."/>
            <person name="Rohde M."/>
            <person name="Galperin M.Y."/>
            <person name="Jogler C."/>
        </authorList>
    </citation>
    <scope>NUCLEOTIDE SEQUENCE [LARGE SCALE GENOMIC DNA]</scope>
    <source>
        <strain evidence="2 3">Pan189</strain>
    </source>
</reference>
<dbReference type="Gene3D" id="3.30.9.10">
    <property type="entry name" value="D-Amino Acid Oxidase, subunit A, domain 2"/>
    <property type="match status" value="1"/>
</dbReference>
<keyword evidence="2" id="KW-0489">Methyltransferase</keyword>
<dbReference type="SUPFAM" id="SSF51905">
    <property type="entry name" value="FAD/NAD(P)-binding domain"/>
    <property type="match status" value="1"/>
</dbReference>
<dbReference type="PANTHER" id="PTHR13847">
    <property type="entry name" value="SARCOSINE DEHYDROGENASE-RELATED"/>
    <property type="match status" value="1"/>
</dbReference>
<dbReference type="GO" id="GO:0008168">
    <property type="term" value="F:methyltransferase activity"/>
    <property type="evidence" value="ECO:0007669"/>
    <property type="project" value="UniProtKB-KW"/>
</dbReference>
<evidence type="ECO:0000259" key="1">
    <source>
        <dbReference type="Pfam" id="PF01266"/>
    </source>
</evidence>
<protein>
    <submittedName>
        <fullName evidence="2">Bifunctional tRNA (Mnm(5)s(2)U34)-methyltransferase/FAD-dependent cmnm(5)s(2)U34 oxidoreductase</fullName>
    </submittedName>
</protein>
<gene>
    <name evidence="2" type="ORF">Pan189_00050</name>
</gene>
<keyword evidence="2" id="KW-0808">Transferase</keyword>
<dbReference type="GO" id="GO:0032259">
    <property type="term" value="P:methylation"/>
    <property type="evidence" value="ECO:0007669"/>
    <property type="project" value="UniProtKB-KW"/>
</dbReference>
<dbReference type="Pfam" id="PF01266">
    <property type="entry name" value="DAO"/>
    <property type="match status" value="1"/>
</dbReference>
<feature type="domain" description="FAD dependent oxidoreductase" evidence="1">
    <location>
        <begin position="5"/>
        <end position="330"/>
    </location>
</feature>
<proteinExistence type="predicted"/>
<sequence>MRKVDTVIIGQGLAGSLVAWLLLQRNENVVVIDRGDIGSASRVAVGLVTPITGKRLVRSWRFDEFHRRGIAIYRAIERELGQELYSARSAVRLFGSQAERERFDGKAEREFGDLVETIDPAVNESLYHAPFGGFQMKRAGRLDVPGFVEAIGEWLQQQGRLILGEFDLTKDVREDAGRLVIETFGLSANQIVCCRGFSESMSEDFAGLDFNAAKGEVLKIERFPTCDSRTIHSGGWLADVGDGLAVGATYEWDRLDDQVTDAGRVNLELRLQRMLRVPYRVIDQAAGVRPILRWQRPTIGQHQTFSGVYCFNGLGSKGVLQAPYFAEQLVSHLCDGSNIEPEADLASSSVKASTSCD</sequence>
<dbReference type="AlphaFoldDB" id="A0A517QVI7"/>
<evidence type="ECO:0000313" key="3">
    <source>
        <dbReference type="Proteomes" id="UP000317318"/>
    </source>
</evidence>
<dbReference type="InterPro" id="IPR036188">
    <property type="entry name" value="FAD/NAD-bd_sf"/>
</dbReference>
<dbReference type="RefSeq" id="WP_310820872.1">
    <property type="nucleotide sequence ID" value="NZ_CP036268.1"/>
</dbReference>
<dbReference type="Gene3D" id="3.50.50.60">
    <property type="entry name" value="FAD/NAD(P)-binding domain"/>
    <property type="match status" value="1"/>
</dbReference>
<dbReference type="GO" id="GO:0005737">
    <property type="term" value="C:cytoplasm"/>
    <property type="evidence" value="ECO:0007669"/>
    <property type="project" value="TreeGrafter"/>
</dbReference>
<dbReference type="Proteomes" id="UP000317318">
    <property type="component" value="Chromosome"/>
</dbReference>
<keyword evidence="3" id="KW-1185">Reference proteome</keyword>